<dbReference type="EMBL" id="JBJUIK010000015">
    <property type="protein sequence ID" value="KAL3502317.1"/>
    <property type="molecule type" value="Genomic_DNA"/>
</dbReference>
<evidence type="ECO:0000313" key="1">
    <source>
        <dbReference type="EMBL" id="KAL3502317.1"/>
    </source>
</evidence>
<proteinExistence type="predicted"/>
<evidence type="ECO:0000313" key="2">
    <source>
        <dbReference type="Proteomes" id="UP001630127"/>
    </source>
</evidence>
<gene>
    <name evidence="1" type="ORF">ACH5RR_036766</name>
</gene>
<dbReference type="AlphaFoldDB" id="A0ABD2Y452"/>
<name>A0ABD2Y452_9GENT</name>
<protein>
    <submittedName>
        <fullName evidence="1">Uncharacterized protein</fullName>
    </submittedName>
</protein>
<keyword evidence="2" id="KW-1185">Reference proteome</keyword>
<comment type="caution">
    <text evidence="1">The sequence shown here is derived from an EMBL/GenBank/DDBJ whole genome shotgun (WGS) entry which is preliminary data.</text>
</comment>
<dbReference type="Proteomes" id="UP001630127">
    <property type="component" value="Unassembled WGS sequence"/>
</dbReference>
<accession>A0ABD2Y452</accession>
<sequence length="152" mass="17908">MKLREIAKPFIIQQIGNGFQTNFWYDNWHPMGPLHQHFSENLLTNFESAKKIPWLALSVDVVGHGPQEEDLQLNWDDVLRWMVEHWKTNTLAGKFKKLFFSITVYHLWHARNDMVFANKVTIPEEIVKQITDSTRLAVSTWVEFREADKIGN</sequence>
<organism evidence="1 2">
    <name type="scientific">Cinchona calisaya</name>
    <dbReference type="NCBI Taxonomy" id="153742"/>
    <lineage>
        <taxon>Eukaryota</taxon>
        <taxon>Viridiplantae</taxon>
        <taxon>Streptophyta</taxon>
        <taxon>Embryophyta</taxon>
        <taxon>Tracheophyta</taxon>
        <taxon>Spermatophyta</taxon>
        <taxon>Magnoliopsida</taxon>
        <taxon>eudicotyledons</taxon>
        <taxon>Gunneridae</taxon>
        <taxon>Pentapetalae</taxon>
        <taxon>asterids</taxon>
        <taxon>lamiids</taxon>
        <taxon>Gentianales</taxon>
        <taxon>Rubiaceae</taxon>
        <taxon>Cinchonoideae</taxon>
        <taxon>Cinchoneae</taxon>
        <taxon>Cinchona</taxon>
    </lineage>
</organism>
<reference evidence="1 2" key="1">
    <citation type="submission" date="2024-11" db="EMBL/GenBank/DDBJ databases">
        <title>A near-complete genome assembly of Cinchona calisaya.</title>
        <authorList>
            <person name="Lian D.C."/>
            <person name="Zhao X.W."/>
            <person name="Wei L."/>
        </authorList>
    </citation>
    <scope>NUCLEOTIDE SEQUENCE [LARGE SCALE GENOMIC DNA]</scope>
    <source>
        <tissue evidence="1">Nenye</tissue>
    </source>
</reference>